<gene>
    <name evidence="5" type="ORF">EI97DRAFT_105100</name>
</gene>
<evidence type="ECO:0000313" key="6">
    <source>
        <dbReference type="Proteomes" id="UP000800097"/>
    </source>
</evidence>
<feature type="domain" description="Nephrocystin 3-like N-terminal" evidence="4">
    <location>
        <begin position="282"/>
        <end position="444"/>
    </location>
</feature>
<dbReference type="GeneID" id="54546097"/>
<dbReference type="Proteomes" id="UP000800097">
    <property type="component" value="Unassembled WGS sequence"/>
</dbReference>
<dbReference type="Pfam" id="PF24883">
    <property type="entry name" value="NPHP3_N"/>
    <property type="match status" value="1"/>
</dbReference>
<dbReference type="SUPFAM" id="SSF52540">
    <property type="entry name" value="P-loop containing nucleoside triphosphate hydrolases"/>
    <property type="match status" value="1"/>
</dbReference>
<organism evidence="5 6">
    <name type="scientific">Westerdykella ornata</name>
    <dbReference type="NCBI Taxonomy" id="318751"/>
    <lineage>
        <taxon>Eukaryota</taxon>
        <taxon>Fungi</taxon>
        <taxon>Dikarya</taxon>
        <taxon>Ascomycota</taxon>
        <taxon>Pezizomycotina</taxon>
        <taxon>Dothideomycetes</taxon>
        <taxon>Pleosporomycetidae</taxon>
        <taxon>Pleosporales</taxon>
        <taxon>Sporormiaceae</taxon>
        <taxon>Westerdykella</taxon>
    </lineage>
</organism>
<dbReference type="OrthoDB" id="2546325at2759"/>
<dbReference type="InterPro" id="IPR056884">
    <property type="entry name" value="NPHP3-like_N"/>
</dbReference>
<proteinExistence type="predicted"/>
<evidence type="ECO:0000313" key="5">
    <source>
        <dbReference type="EMBL" id="KAF2279901.1"/>
    </source>
</evidence>
<dbReference type="PANTHER" id="PTHR10039:SF11">
    <property type="entry name" value="NACHT DOMAIN PROTEIN (AFU_ORTHOLOGUE AFUA_1G01490)"/>
    <property type="match status" value="1"/>
</dbReference>
<accession>A0A6A6JTG0</accession>
<evidence type="ECO:0000259" key="3">
    <source>
        <dbReference type="Pfam" id="PF22939"/>
    </source>
</evidence>
<reference evidence="5" key="1">
    <citation type="journal article" date="2020" name="Stud. Mycol.">
        <title>101 Dothideomycetes genomes: a test case for predicting lifestyles and emergence of pathogens.</title>
        <authorList>
            <person name="Haridas S."/>
            <person name="Albert R."/>
            <person name="Binder M."/>
            <person name="Bloem J."/>
            <person name="Labutti K."/>
            <person name="Salamov A."/>
            <person name="Andreopoulos B."/>
            <person name="Baker S."/>
            <person name="Barry K."/>
            <person name="Bills G."/>
            <person name="Bluhm B."/>
            <person name="Cannon C."/>
            <person name="Castanera R."/>
            <person name="Culley D."/>
            <person name="Daum C."/>
            <person name="Ezra D."/>
            <person name="Gonzalez J."/>
            <person name="Henrissat B."/>
            <person name="Kuo A."/>
            <person name="Liang C."/>
            <person name="Lipzen A."/>
            <person name="Lutzoni F."/>
            <person name="Magnuson J."/>
            <person name="Mondo S."/>
            <person name="Nolan M."/>
            <person name="Ohm R."/>
            <person name="Pangilinan J."/>
            <person name="Park H.-J."/>
            <person name="Ramirez L."/>
            <person name="Alfaro M."/>
            <person name="Sun H."/>
            <person name="Tritt A."/>
            <person name="Yoshinaga Y."/>
            <person name="Zwiers L.-H."/>
            <person name="Turgeon B."/>
            <person name="Goodwin S."/>
            <person name="Spatafora J."/>
            <person name="Crous P."/>
            <person name="Grigoriev I."/>
        </authorList>
    </citation>
    <scope>NUCLEOTIDE SEQUENCE</scope>
    <source>
        <strain evidence="5">CBS 379.55</strain>
    </source>
</reference>
<dbReference type="Pfam" id="PF22939">
    <property type="entry name" value="WHD_GPIID"/>
    <property type="match status" value="1"/>
</dbReference>
<feature type="domain" description="GPI inositol-deacylase winged helix" evidence="3">
    <location>
        <begin position="553"/>
        <end position="627"/>
    </location>
</feature>
<feature type="region of interest" description="Disordered" evidence="2">
    <location>
        <begin position="1"/>
        <end position="26"/>
    </location>
</feature>
<keyword evidence="6" id="KW-1185">Reference proteome</keyword>
<dbReference type="InterPro" id="IPR054471">
    <property type="entry name" value="GPIID_WHD"/>
</dbReference>
<dbReference type="InterPro" id="IPR027417">
    <property type="entry name" value="P-loop_NTPase"/>
</dbReference>
<dbReference type="PANTHER" id="PTHR10039">
    <property type="entry name" value="AMELOGENIN"/>
    <property type="match status" value="1"/>
</dbReference>
<evidence type="ECO:0000259" key="4">
    <source>
        <dbReference type="Pfam" id="PF24883"/>
    </source>
</evidence>
<dbReference type="Gene3D" id="3.40.50.300">
    <property type="entry name" value="P-loop containing nucleotide triphosphate hydrolases"/>
    <property type="match status" value="1"/>
</dbReference>
<dbReference type="RefSeq" id="XP_033657440.1">
    <property type="nucleotide sequence ID" value="XM_033792922.1"/>
</dbReference>
<protein>
    <submittedName>
        <fullName evidence="5">Uncharacterized protein</fullName>
    </submittedName>
</protein>
<evidence type="ECO:0000256" key="2">
    <source>
        <dbReference type="SAM" id="MobiDB-lite"/>
    </source>
</evidence>
<name>A0A6A6JTG0_WESOR</name>
<keyword evidence="1" id="KW-0677">Repeat</keyword>
<dbReference type="EMBL" id="ML986485">
    <property type="protein sequence ID" value="KAF2279901.1"/>
    <property type="molecule type" value="Genomic_DNA"/>
</dbReference>
<sequence length="2054" mass="237360">MSSAAVSSPLQANGSQKSQSLSGSEDSLLSPSLDAFAALSSPKIRTTREILLKSQSLVRPSFWRSTSVAFEGQNSVHDFLNILKNERLRHMPHDGSYWDRILRWADNIGGIVLLSHDVLKDFMLNSEDATRLICDSCTALIRLGNKHVNVLLKAFSVFHKMAFALSTFLRQTHIIQSTPDARRELAHAFQKWARFTSDVKEYLTLACRGVPIKIAGFVDLDTVISLGTASFYSHLESVSISMWGSSHYNLHEIREFLSPQDSVVKAIMSNQLYSESKRAEYTCDWFGPRLRKFSKDTSGKNILLITGGACTGKTVLSRWIQEQEFVEDELVAYAVDTNVKYTTSPLSLIKSLVLQLLDRRIGREGLLARIAKAMEHAQNGCPSSEVEATLWSALEASLDNRKLLILIDGLDQLAGSRIGNPQILETLHRITKSRRNVKAIILSRPVSEAARKHCQEFLVLEDLQESSNDIRNYVEDFIQHNANLRNLTESEKSEIVRQFAESSHRSFLWAELQLQAIEHENSAAAILKACQTAPKTVDEYIDHLTATRLDAKRMETKNILSWVLAAERPLTLKEIKALLEVNPDECAFRPYSGDVEALIRQLCGSIVVIQDNLAYLRHPSIRERLLATTSAGSKGLVIDLKEAHKSLATRSLTYCKINLLPHDDLDPQVEFYDTKEMAESFGRHALFEYAARYWILHFRSSSLYDKSTKKFNLSAQFKICFAATVRLALYEGSCLGRQYIAVEAETLQDLAFSIRRTLLGERSAAVLQSLLMELRIGKGFKDAHVLSEYSYEAFKVSRHVCAESVVLALAEFFIKYSASLEISKHKEFREKKIEVLNYLIEVYERGQIESKQITYLGYLAELYVDIKDIRQAVVIYRKLYRLRLHAYGHLHSETHALFQLLITYLKQLSYYDEVLSLTLEYHEYLEETLAITDHRRIESTLHIISIYEERKELFQAEQVLVRFWKSVSSAQVTARIVELKVEFALRYTEFLHRYERKEECEVVLRGLWTEIQSYSYEYRYESKMIKRVQEIAEYFSKLEIFSMSRSIYQSIYEYYESREERTSVECITIVRYLAETITKSFSYSKETSSSSTTTTSSTTVISKEEKKTLTEIFESSLESTEVTSTAIAICQALCSSYVHEERYEEACEIYMRVISKVWASIGIITSSTDITILSERLTVEIVELCIGLAECHFKMLHLEIVEAIYLNIFRALICVRHIENKQYILERIRTIIAFFELTYKYERVIEIYRELFIWMPICFGKTHRETIRILIEFARICFRLRLYDEASTACFYVYSCFHTAEGCLRIDGFDAAILLAEIYEIQGKWHLAYEVYRYLWRTFIHFGAEYKIEATVIQKIYERYIFILEHKELVDISLLIEISKEYHHHCLSLYKHHHEVTIRAALAYAQFCEHKEEHRELAISLYQEVLKYCKTTETEFSRKIVHICNTRVARLYSFSTKEISKAVEIYHEEFEMSKKISRTSTETLTALHSYVSTCKKQSTTESITRATHTLKTSALEIFHQESSSETLITSARSIAKTYKECSFTEQAQSLIVEMRSKLVEEVRATATTTTESHYNSYIFLASFQEAISESTSFTTVMSEIREEILLYQSYFKATSTKTDYRSIIKAGRGLYFHLQHKSEYHAEFINIKKELVEYFYRYLDFKRTVNQSVIDVFFQLYIEEVTKTRYEHEVIKRALDKVHAYTKSAKFVEAYDLALLMDRFIHLHGGFESESYIRIGFTLAKYLVGVGTNKCGDQKLYAAMLDFSRIVLQESLKGLDRVDIELDELQQLLADLISTLSVAKKYEDLERILQALWESRKVRNNLASSPLVLYIGRSLIQTLACLNKFSDAIHLCYHIRYNLAYIRGTLDKSTLEFTVLLSELYTQQKRYQDAIELHEDILYRLSDGQSAPGLDAISIATTHTELLKMAYRRQGGDQAPQQYAELFATLDRRFADKQMWKEKRPQLDKWAGQPVKEGETFGSWKRPAKFEWRFEEEETVAEKGWREELSKRRVSGKIWGSSSRAEEEQRRGVYVMNGNGSVYGKEGAVEQKEAVEVD</sequence>
<evidence type="ECO:0000256" key="1">
    <source>
        <dbReference type="ARBA" id="ARBA00022737"/>
    </source>
</evidence>